<proteinExistence type="predicted"/>
<dbReference type="Gene3D" id="3.10.129.10">
    <property type="entry name" value="Hotdog Thioesterase"/>
    <property type="match status" value="1"/>
</dbReference>
<gene>
    <name evidence="1" type="ORF">SPV1_12897</name>
</gene>
<dbReference type="EMBL" id="AATS01000023">
    <property type="protein sequence ID" value="EAU53448.1"/>
    <property type="molecule type" value="Genomic_DNA"/>
</dbReference>
<evidence type="ECO:0008006" key="3">
    <source>
        <dbReference type="Google" id="ProtNLM"/>
    </source>
</evidence>
<sequence>MHLINKLSFLSAPRRFELYPPFFLMRVKIITLTDDWSSARIRLPLNWASRNAAGNMYGGYQASLADPIPAIACMHRFPGYRVATRKLELDFIRTGNSDLILQFDFPAETATAISDELDRHGRATPCFDLQYLRADGKVCTRIKNSVAIRPAGYVAPHEHRESDIDY</sequence>
<protein>
    <recommendedName>
        <fullName evidence="3">Thioesterase</fullName>
    </recommendedName>
</protein>
<dbReference type="InterPro" id="IPR029069">
    <property type="entry name" value="HotDog_dom_sf"/>
</dbReference>
<accession>Q0EW20</accession>
<dbReference type="Proteomes" id="UP000005297">
    <property type="component" value="Unassembled WGS sequence"/>
</dbReference>
<organism evidence="1 2">
    <name type="scientific">Mariprofundus ferrooxydans PV-1</name>
    <dbReference type="NCBI Taxonomy" id="314345"/>
    <lineage>
        <taxon>Bacteria</taxon>
        <taxon>Pseudomonadati</taxon>
        <taxon>Pseudomonadota</taxon>
        <taxon>Candidatius Mariprofundia</taxon>
        <taxon>Mariprofundales</taxon>
        <taxon>Mariprofundaceae</taxon>
        <taxon>Mariprofundus</taxon>
    </lineage>
</organism>
<dbReference type="STRING" id="314344.AL013_13395"/>
<dbReference type="HOGENOM" id="CLU_116159_0_0_0"/>
<comment type="caution">
    <text evidence="1">The sequence shown here is derived from an EMBL/GenBank/DDBJ whole genome shotgun (WGS) entry which is preliminary data.</text>
</comment>
<dbReference type="SUPFAM" id="SSF54637">
    <property type="entry name" value="Thioesterase/thiol ester dehydrase-isomerase"/>
    <property type="match status" value="1"/>
</dbReference>
<dbReference type="eggNOG" id="COG2050">
    <property type="taxonomic scope" value="Bacteria"/>
</dbReference>
<evidence type="ECO:0000313" key="1">
    <source>
        <dbReference type="EMBL" id="EAU53448.1"/>
    </source>
</evidence>
<dbReference type="AlphaFoldDB" id="Q0EW20"/>
<name>Q0EW20_9PROT</name>
<reference evidence="1 2" key="1">
    <citation type="submission" date="2006-09" db="EMBL/GenBank/DDBJ databases">
        <authorList>
            <person name="Emerson D."/>
            <person name="Ferriera S."/>
            <person name="Johnson J."/>
            <person name="Kravitz S."/>
            <person name="Halpern A."/>
            <person name="Remington K."/>
            <person name="Beeson K."/>
            <person name="Tran B."/>
            <person name="Rogers Y.-H."/>
            <person name="Friedman R."/>
            <person name="Venter J.C."/>
        </authorList>
    </citation>
    <scope>NUCLEOTIDE SEQUENCE [LARGE SCALE GENOMIC DNA]</scope>
    <source>
        <strain evidence="1 2">PV-1</strain>
    </source>
</reference>
<dbReference type="InParanoid" id="Q0EW20"/>
<keyword evidence="2" id="KW-1185">Reference proteome</keyword>
<evidence type="ECO:0000313" key="2">
    <source>
        <dbReference type="Proteomes" id="UP000005297"/>
    </source>
</evidence>